<dbReference type="EMBL" id="MU853264">
    <property type="protein sequence ID" value="KAK4118595.1"/>
    <property type="molecule type" value="Genomic_DNA"/>
</dbReference>
<evidence type="ECO:0000313" key="3">
    <source>
        <dbReference type="Proteomes" id="UP001302602"/>
    </source>
</evidence>
<gene>
    <name evidence="2" type="ORF">N657DRAFT_370363</name>
</gene>
<reference evidence="2" key="1">
    <citation type="journal article" date="2023" name="Mol. Phylogenet. Evol.">
        <title>Genome-scale phylogeny and comparative genomics of the fungal order Sordariales.</title>
        <authorList>
            <person name="Hensen N."/>
            <person name="Bonometti L."/>
            <person name="Westerberg I."/>
            <person name="Brannstrom I.O."/>
            <person name="Guillou S."/>
            <person name="Cros-Aarteil S."/>
            <person name="Calhoun S."/>
            <person name="Haridas S."/>
            <person name="Kuo A."/>
            <person name="Mondo S."/>
            <person name="Pangilinan J."/>
            <person name="Riley R."/>
            <person name="LaButti K."/>
            <person name="Andreopoulos B."/>
            <person name="Lipzen A."/>
            <person name="Chen C."/>
            <person name="Yan M."/>
            <person name="Daum C."/>
            <person name="Ng V."/>
            <person name="Clum A."/>
            <person name="Steindorff A."/>
            <person name="Ohm R.A."/>
            <person name="Martin F."/>
            <person name="Silar P."/>
            <person name="Natvig D.O."/>
            <person name="Lalanne C."/>
            <person name="Gautier V."/>
            <person name="Ament-Velasquez S.L."/>
            <person name="Kruys A."/>
            <person name="Hutchinson M.I."/>
            <person name="Powell A.J."/>
            <person name="Barry K."/>
            <person name="Miller A.N."/>
            <person name="Grigoriev I.V."/>
            <person name="Debuchy R."/>
            <person name="Gladieux P."/>
            <person name="Hiltunen Thoren M."/>
            <person name="Johannesson H."/>
        </authorList>
    </citation>
    <scope>NUCLEOTIDE SEQUENCE</scope>
    <source>
        <strain evidence="2">CBS 731.68</strain>
    </source>
</reference>
<proteinExistence type="predicted"/>
<dbReference type="RefSeq" id="XP_062642368.1">
    <property type="nucleotide sequence ID" value="XM_062787037.1"/>
</dbReference>
<comment type="caution">
    <text evidence="2">The sequence shown here is derived from an EMBL/GenBank/DDBJ whole genome shotgun (WGS) entry which is preliminary data.</text>
</comment>
<evidence type="ECO:0000256" key="1">
    <source>
        <dbReference type="SAM" id="MobiDB-lite"/>
    </source>
</evidence>
<feature type="region of interest" description="Disordered" evidence="1">
    <location>
        <begin position="22"/>
        <end position="55"/>
    </location>
</feature>
<name>A0AAN6YY89_9PEZI</name>
<keyword evidence="3" id="KW-1185">Reference proteome</keyword>
<protein>
    <submittedName>
        <fullName evidence="2">Uncharacterized protein</fullName>
    </submittedName>
</protein>
<organism evidence="2 3">
    <name type="scientific">Parathielavia appendiculata</name>
    <dbReference type="NCBI Taxonomy" id="2587402"/>
    <lineage>
        <taxon>Eukaryota</taxon>
        <taxon>Fungi</taxon>
        <taxon>Dikarya</taxon>
        <taxon>Ascomycota</taxon>
        <taxon>Pezizomycotina</taxon>
        <taxon>Sordariomycetes</taxon>
        <taxon>Sordariomycetidae</taxon>
        <taxon>Sordariales</taxon>
        <taxon>Chaetomiaceae</taxon>
        <taxon>Parathielavia</taxon>
    </lineage>
</organism>
<accession>A0AAN6YY89</accession>
<evidence type="ECO:0000313" key="2">
    <source>
        <dbReference type="EMBL" id="KAK4118595.1"/>
    </source>
</evidence>
<reference evidence="2" key="2">
    <citation type="submission" date="2023-05" db="EMBL/GenBank/DDBJ databases">
        <authorList>
            <consortium name="Lawrence Berkeley National Laboratory"/>
            <person name="Steindorff A."/>
            <person name="Hensen N."/>
            <person name="Bonometti L."/>
            <person name="Westerberg I."/>
            <person name="Brannstrom I.O."/>
            <person name="Guillou S."/>
            <person name="Cros-Aarteil S."/>
            <person name="Calhoun S."/>
            <person name="Haridas S."/>
            <person name="Kuo A."/>
            <person name="Mondo S."/>
            <person name="Pangilinan J."/>
            <person name="Riley R."/>
            <person name="Labutti K."/>
            <person name="Andreopoulos B."/>
            <person name="Lipzen A."/>
            <person name="Chen C."/>
            <person name="Yanf M."/>
            <person name="Daum C."/>
            <person name="Ng V."/>
            <person name="Clum A."/>
            <person name="Ohm R."/>
            <person name="Martin F."/>
            <person name="Silar P."/>
            <person name="Natvig D."/>
            <person name="Lalanne C."/>
            <person name="Gautier V."/>
            <person name="Ament-Velasquez S.L."/>
            <person name="Kruys A."/>
            <person name="Hutchinson M.I."/>
            <person name="Powell A.J."/>
            <person name="Barry K."/>
            <person name="Miller A.N."/>
            <person name="Grigoriev I.V."/>
            <person name="Debuchy R."/>
            <person name="Gladieux P."/>
            <person name="Thoren M.H."/>
            <person name="Johannesson H."/>
        </authorList>
    </citation>
    <scope>NUCLEOTIDE SEQUENCE</scope>
    <source>
        <strain evidence="2">CBS 731.68</strain>
    </source>
</reference>
<sequence>MTHRANHETGDLFLKSSLSEPAEISEHARRPRGRSLRREPASAGADPAGRSGSVPHVAFHAATDPALTHVRAAELLPFTILRFPIRATRTCLQYHSVSATCRGRWYQPLAWHRGMLRALMLNPWPETRCSIIEPSVPHSCFSTLANPAETRLRWSTSAYLQTLSEHAWQVHVLYETPGITHQSLGCYQAGLRMATLGWSIHARLELYFLAEIVQRCPACSC</sequence>
<dbReference type="GeneID" id="87823807"/>
<dbReference type="Proteomes" id="UP001302602">
    <property type="component" value="Unassembled WGS sequence"/>
</dbReference>
<dbReference type="AlphaFoldDB" id="A0AAN6YY89"/>